<keyword evidence="2" id="KW-1185">Reference proteome</keyword>
<accession>A0A4C1WNT3</accession>
<sequence>MALRRYEVYAVSSQIAIDINGGFGFFEASCRLRSFHYIHVPSRVKPVISVALNPLHHGKGKEPLIGPWNVFQITQAPKRIEAQDMKSLSLSLSPLSLLLGGLTVLEWKGRVPHFLCLSLGGLTMPEWKGRVPHCSHCERIT</sequence>
<proteinExistence type="predicted"/>
<gene>
    <name evidence="1" type="ORF">EVAR_97045_1</name>
</gene>
<organism evidence="1 2">
    <name type="scientific">Eumeta variegata</name>
    <name type="common">Bagworm moth</name>
    <name type="synonym">Eumeta japonica</name>
    <dbReference type="NCBI Taxonomy" id="151549"/>
    <lineage>
        <taxon>Eukaryota</taxon>
        <taxon>Metazoa</taxon>
        <taxon>Ecdysozoa</taxon>
        <taxon>Arthropoda</taxon>
        <taxon>Hexapoda</taxon>
        <taxon>Insecta</taxon>
        <taxon>Pterygota</taxon>
        <taxon>Neoptera</taxon>
        <taxon>Endopterygota</taxon>
        <taxon>Lepidoptera</taxon>
        <taxon>Glossata</taxon>
        <taxon>Ditrysia</taxon>
        <taxon>Tineoidea</taxon>
        <taxon>Psychidae</taxon>
        <taxon>Oiketicinae</taxon>
        <taxon>Eumeta</taxon>
    </lineage>
</organism>
<evidence type="ECO:0000313" key="2">
    <source>
        <dbReference type="Proteomes" id="UP000299102"/>
    </source>
</evidence>
<dbReference type="AlphaFoldDB" id="A0A4C1WNT3"/>
<name>A0A4C1WNT3_EUMVA</name>
<reference evidence="1 2" key="1">
    <citation type="journal article" date="2019" name="Commun. Biol.">
        <title>The bagworm genome reveals a unique fibroin gene that provides high tensile strength.</title>
        <authorList>
            <person name="Kono N."/>
            <person name="Nakamura H."/>
            <person name="Ohtoshi R."/>
            <person name="Tomita M."/>
            <person name="Numata K."/>
            <person name="Arakawa K."/>
        </authorList>
    </citation>
    <scope>NUCLEOTIDE SEQUENCE [LARGE SCALE GENOMIC DNA]</scope>
</reference>
<comment type="caution">
    <text evidence="1">The sequence shown here is derived from an EMBL/GenBank/DDBJ whole genome shotgun (WGS) entry which is preliminary data.</text>
</comment>
<dbReference type="Proteomes" id="UP000299102">
    <property type="component" value="Unassembled WGS sequence"/>
</dbReference>
<dbReference type="EMBL" id="BGZK01000588">
    <property type="protein sequence ID" value="GBP51767.1"/>
    <property type="molecule type" value="Genomic_DNA"/>
</dbReference>
<evidence type="ECO:0000313" key="1">
    <source>
        <dbReference type="EMBL" id="GBP51767.1"/>
    </source>
</evidence>
<protein>
    <submittedName>
        <fullName evidence="1">Uncharacterized protein</fullName>
    </submittedName>
</protein>